<dbReference type="Gene3D" id="2.40.30.10">
    <property type="entry name" value="Translation factors"/>
    <property type="match status" value="1"/>
</dbReference>
<evidence type="ECO:0000256" key="3">
    <source>
        <dbReference type="ARBA" id="ARBA00022714"/>
    </source>
</evidence>
<dbReference type="InterPro" id="IPR012675">
    <property type="entry name" value="Beta-grasp_dom_sf"/>
</dbReference>
<dbReference type="GO" id="GO:0046872">
    <property type="term" value="F:metal ion binding"/>
    <property type="evidence" value="ECO:0007669"/>
    <property type="project" value="UniProtKB-KW"/>
</dbReference>
<evidence type="ECO:0000256" key="5">
    <source>
        <dbReference type="ARBA" id="ARBA00023002"/>
    </source>
</evidence>
<dbReference type="InterPro" id="IPR050415">
    <property type="entry name" value="MRET"/>
</dbReference>
<dbReference type="CDD" id="cd00207">
    <property type="entry name" value="fer2"/>
    <property type="match status" value="1"/>
</dbReference>
<evidence type="ECO:0000313" key="10">
    <source>
        <dbReference type="EMBL" id="MQY14320.1"/>
    </source>
</evidence>
<reference evidence="10 11" key="1">
    <citation type="submission" date="2019-10" db="EMBL/GenBank/DDBJ databases">
        <title>Streptomyces smaragdinus sp. nov. and Streptomyces fabii sp. nov., isolated from the gut of fungus growing-termite Macrotermes natalensis.</title>
        <authorList>
            <person name="Schwitalla J."/>
            <person name="Benndorf R."/>
            <person name="Martin K."/>
            <person name="De Beer W."/>
            <person name="Kaster A.-K."/>
            <person name="Vollmers J."/>
            <person name="Poulsen M."/>
            <person name="Beemelmanns C."/>
        </authorList>
    </citation>
    <scope>NUCLEOTIDE SEQUENCE [LARGE SCALE GENOMIC DNA]</scope>
    <source>
        <strain evidence="10 11">RB5</strain>
    </source>
</reference>
<keyword evidence="4" id="KW-0479">Metal-binding</keyword>
<dbReference type="SUPFAM" id="SSF52343">
    <property type="entry name" value="Ferredoxin reductase-like, C-terminal NADP-linked domain"/>
    <property type="match status" value="1"/>
</dbReference>
<comment type="caution">
    <text evidence="10">The sequence shown here is derived from an EMBL/GenBank/DDBJ whole genome shotgun (WGS) entry which is preliminary data.</text>
</comment>
<feature type="domain" description="2Fe-2S ferredoxin-type" evidence="8">
    <location>
        <begin position="241"/>
        <end position="328"/>
    </location>
</feature>
<dbReference type="InterPro" id="IPR017927">
    <property type="entry name" value="FAD-bd_FR_type"/>
</dbReference>
<dbReference type="Pfam" id="PF00111">
    <property type="entry name" value="Fer2"/>
    <property type="match status" value="1"/>
</dbReference>
<keyword evidence="10" id="KW-0223">Dioxygenase</keyword>
<evidence type="ECO:0000256" key="4">
    <source>
        <dbReference type="ARBA" id="ARBA00022723"/>
    </source>
</evidence>
<dbReference type="PROSITE" id="PS00197">
    <property type="entry name" value="2FE2S_FER_1"/>
    <property type="match status" value="1"/>
</dbReference>
<keyword evidence="5 10" id="KW-0560">Oxidoreductase</keyword>
<gene>
    <name evidence="10" type="primary">pobB</name>
    <name evidence="10" type="ORF">SRB5_44840</name>
</gene>
<dbReference type="Proteomes" id="UP000466345">
    <property type="component" value="Unassembled WGS sequence"/>
</dbReference>
<keyword evidence="6" id="KW-0408">Iron</keyword>
<dbReference type="SUPFAM" id="SSF63380">
    <property type="entry name" value="Riboflavin synthase domain-like"/>
    <property type="match status" value="1"/>
</dbReference>
<evidence type="ECO:0000259" key="9">
    <source>
        <dbReference type="PROSITE" id="PS51384"/>
    </source>
</evidence>
<evidence type="ECO:0000256" key="1">
    <source>
        <dbReference type="ARBA" id="ARBA00001974"/>
    </source>
</evidence>
<evidence type="ECO:0000256" key="6">
    <source>
        <dbReference type="ARBA" id="ARBA00023004"/>
    </source>
</evidence>
<accession>A0A7K0CLF7</accession>
<dbReference type="SUPFAM" id="SSF54292">
    <property type="entry name" value="2Fe-2S ferredoxin-like"/>
    <property type="match status" value="1"/>
</dbReference>
<dbReference type="Gene3D" id="3.40.50.80">
    <property type="entry name" value="Nucleotide-binding domain of ferredoxin-NADP reductase (FNR) module"/>
    <property type="match status" value="1"/>
</dbReference>
<protein>
    <submittedName>
        <fullName evidence="10">Phenoxybenzoate dioxygenase subunit beta</fullName>
        <ecNumber evidence="10">1.-.-.-</ecNumber>
    </submittedName>
</protein>
<dbReference type="PROSITE" id="PS51384">
    <property type="entry name" value="FAD_FR"/>
    <property type="match status" value="1"/>
</dbReference>
<dbReference type="EMBL" id="WEGJ01000020">
    <property type="protein sequence ID" value="MQY14320.1"/>
    <property type="molecule type" value="Genomic_DNA"/>
</dbReference>
<evidence type="ECO:0000256" key="7">
    <source>
        <dbReference type="ARBA" id="ARBA00023014"/>
    </source>
</evidence>
<keyword evidence="11" id="KW-1185">Reference proteome</keyword>
<organism evidence="10 11">
    <name type="scientific">Streptomyces smaragdinus</name>
    <dbReference type="NCBI Taxonomy" id="2585196"/>
    <lineage>
        <taxon>Bacteria</taxon>
        <taxon>Bacillati</taxon>
        <taxon>Actinomycetota</taxon>
        <taxon>Actinomycetes</taxon>
        <taxon>Kitasatosporales</taxon>
        <taxon>Streptomycetaceae</taxon>
        <taxon>Streptomyces</taxon>
    </lineage>
</organism>
<dbReference type="InterPro" id="IPR039261">
    <property type="entry name" value="FNR_nucleotide-bd"/>
</dbReference>
<keyword evidence="7" id="KW-0411">Iron-sulfur</keyword>
<evidence type="ECO:0000313" key="11">
    <source>
        <dbReference type="Proteomes" id="UP000466345"/>
    </source>
</evidence>
<dbReference type="InterPro" id="IPR001433">
    <property type="entry name" value="OxRdtase_FAD/NAD-bd"/>
</dbReference>
<dbReference type="RefSeq" id="WP_407703954.1">
    <property type="nucleotide sequence ID" value="NZ_WEGJ01000020.1"/>
</dbReference>
<keyword evidence="3" id="KW-0001">2Fe-2S</keyword>
<feature type="domain" description="FAD-binding FR-type" evidence="9">
    <location>
        <begin position="16"/>
        <end position="117"/>
    </location>
</feature>
<keyword evidence="2" id="KW-0285">Flavoprotein</keyword>
<dbReference type="InterPro" id="IPR036010">
    <property type="entry name" value="2Fe-2S_ferredoxin-like_sf"/>
</dbReference>
<dbReference type="PRINTS" id="PR00409">
    <property type="entry name" value="PHDIOXRDTASE"/>
</dbReference>
<dbReference type="Pfam" id="PF00175">
    <property type="entry name" value="NAD_binding_1"/>
    <property type="match status" value="1"/>
</dbReference>
<dbReference type="InterPro" id="IPR001041">
    <property type="entry name" value="2Fe-2S_ferredoxin-type"/>
</dbReference>
<dbReference type="CDD" id="cd06185">
    <property type="entry name" value="PDR_like"/>
    <property type="match status" value="1"/>
</dbReference>
<dbReference type="PROSITE" id="PS51085">
    <property type="entry name" value="2FE2S_FER_2"/>
    <property type="match status" value="1"/>
</dbReference>
<dbReference type="PANTHER" id="PTHR47354">
    <property type="entry name" value="NADH OXIDOREDUCTASE HCR"/>
    <property type="match status" value="1"/>
</dbReference>
<sequence>MTLTIHPRVLATTYTDRVAHMVVAERTEPAEGIASFVLADPGGGDLPRWTPGAHIDVVIGDVVRQYSLCGDPTDRKVWRIAVLREEAGRGGSVRVHDTLRAGATVEVRGPRNHFLLDAAPSYVFVAGGIGITPIAAMVREAEAAGADWHLYYGGRSRGTMAFAGELAAEYEGKVTLVPEDVSGRLDLAGLLPAPAAGTLVYACGPEGLLAALETACTGHPAGTLRTERFAPKGELFSEDDQPFEVTAEQSGVTITVEPGQSILHALDEAGVMVFSSCEEGICGTCETRVIAGTPDHRDSVLTERDRESGDVMMICCSRARSESLVLDI</sequence>
<dbReference type="Gene3D" id="3.10.20.30">
    <property type="match status" value="1"/>
</dbReference>
<evidence type="ECO:0000256" key="2">
    <source>
        <dbReference type="ARBA" id="ARBA00022630"/>
    </source>
</evidence>
<dbReference type="AlphaFoldDB" id="A0A7K0CLF7"/>
<comment type="cofactor">
    <cofactor evidence="1">
        <name>FAD</name>
        <dbReference type="ChEBI" id="CHEBI:57692"/>
    </cofactor>
</comment>
<dbReference type="InterPro" id="IPR006058">
    <property type="entry name" value="2Fe2S_fd_BS"/>
</dbReference>
<evidence type="ECO:0000259" key="8">
    <source>
        <dbReference type="PROSITE" id="PS51085"/>
    </source>
</evidence>
<dbReference type="InterPro" id="IPR017938">
    <property type="entry name" value="Riboflavin_synthase-like_b-brl"/>
</dbReference>
<name>A0A7K0CLF7_9ACTN</name>
<dbReference type="GO" id="GO:0051537">
    <property type="term" value="F:2 iron, 2 sulfur cluster binding"/>
    <property type="evidence" value="ECO:0007669"/>
    <property type="project" value="UniProtKB-KW"/>
</dbReference>
<dbReference type="GO" id="GO:0051213">
    <property type="term" value="F:dioxygenase activity"/>
    <property type="evidence" value="ECO:0007669"/>
    <property type="project" value="UniProtKB-KW"/>
</dbReference>
<dbReference type="EC" id="1.-.-.-" evidence="10"/>
<proteinExistence type="predicted"/>
<dbReference type="PANTHER" id="PTHR47354:SF1">
    <property type="entry name" value="CARNITINE MONOOXYGENASE REDUCTASE SUBUNIT"/>
    <property type="match status" value="1"/>
</dbReference>